<reference evidence="1 2" key="1">
    <citation type="journal article" date="2015" name="Genome Announc.">
        <title>Complete Genome Sequence of Citrobacter freundii Myophage Moon.</title>
        <authorList>
            <person name="Edwards G.B."/>
            <person name="Luna A.J."/>
            <person name="Hernandez A.C."/>
            <person name="Kuty Everett G.F."/>
        </authorList>
    </citation>
    <scope>NUCLEOTIDE SEQUENCE [LARGE SCALE GENOMIC DNA]</scope>
</reference>
<gene>
    <name evidence="1" type="ORF">CPT_Moon271</name>
</gene>
<sequence>MADLKSNSTVGGSPIWHKGNFPLFPTGDTLLFKTYKVYTEKDKPQAADNDFVSKAQGGTYIETVKFNQGLTFSDSQGNPVTLGKPKSTNPDITYKASLQVTGPFALETPDGQPFIIFDPDKTNGVYRLITMGNVLANELHDSTGRAFSPGNPPNKTQIGLPLVDNAKQVQLNQSALQSMTGILQAPNFISESPASQPGHVPRFDQIVIKDSIQDFGYYS</sequence>
<evidence type="ECO:0000313" key="2">
    <source>
        <dbReference type="Proteomes" id="UP000030323"/>
    </source>
</evidence>
<keyword evidence="2" id="KW-1185">Reference proteome</keyword>
<dbReference type="RefSeq" id="YP_009146704.1">
    <property type="nucleotide sequence ID" value="NC_027331.1"/>
</dbReference>
<accession>A0A0A0YR63</accession>
<name>A0A0A0YR63_9CAUD</name>
<dbReference type="Proteomes" id="UP000030323">
    <property type="component" value="Segment"/>
</dbReference>
<evidence type="ECO:0000313" key="1">
    <source>
        <dbReference type="EMBL" id="AIX12242.1"/>
    </source>
</evidence>
<proteinExistence type="predicted"/>
<dbReference type="EMBL" id="KM236240">
    <property type="protein sequence ID" value="AIX12242.1"/>
    <property type="molecule type" value="Genomic_DNA"/>
</dbReference>
<protein>
    <submittedName>
        <fullName evidence="1">Long tail fiber distal hinge connector</fullName>
    </submittedName>
</protein>
<dbReference type="KEGG" id="vg:24721870"/>
<dbReference type="GeneID" id="24721870"/>
<organism evidence="1 2">
    <name type="scientific">Citrobacter phage Moon</name>
    <dbReference type="NCBI Taxonomy" id="1540095"/>
    <lineage>
        <taxon>Viruses</taxon>
        <taxon>Duplodnaviria</taxon>
        <taxon>Heunggongvirae</taxon>
        <taxon>Uroviricota</taxon>
        <taxon>Caudoviricetes</taxon>
        <taxon>Pantevenvirales</taxon>
        <taxon>Straboviridae</taxon>
        <taxon>Tevenvirinae</taxon>
        <taxon>Moonvirus</taxon>
        <taxon>Moonvirus moon</taxon>
    </lineage>
</organism>